<dbReference type="Gene3D" id="3.20.20.70">
    <property type="entry name" value="Aldolase class I"/>
    <property type="match status" value="1"/>
</dbReference>
<keyword evidence="3" id="KW-0479">Metal-binding</keyword>
<dbReference type="Proteomes" id="UP000427769">
    <property type="component" value="Chromosome"/>
</dbReference>
<keyword evidence="6" id="KW-1185">Reference proteome</keyword>
<dbReference type="KEGG" id="dwd:DSCW_44030"/>
<protein>
    <submittedName>
        <fullName evidence="5">3-keto-5-aminohexanoate cleavage protein</fullName>
    </submittedName>
</protein>
<reference evidence="5 6" key="1">
    <citation type="submission" date="2019-11" db="EMBL/GenBank/DDBJ databases">
        <title>Comparative genomics of hydrocarbon-degrading Desulfosarcina strains.</title>
        <authorList>
            <person name="Watanabe M."/>
            <person name="Kojima H."/>
            <person name="Fukui M."/>
        </authorList>
    </citation>
    <scope>NUCLEOTIDE SEQUENCE [LARGE SCALE GENOMIC DNA]</scope>
    <source>
        <strain evidence="5 6">PP31</strain>
    </source>
</reference>
<evidence type="ECO:0000256" key="1">
    <source>
        <dbReference type="ARBA" id="ARBA00001947"/>
    </source>
</evidence>
<dbReference type="GO" id="GO:0043720">
    <property type="term" value="F:3-keto-5-aminohexanoate cleavage activity"/>
    <property type="evidence" value="ECO:0007669"/>
    <property type="project" value="InterPro"/>
</dbReference>
<sequence length="312" mass="34290">MITSLPRKAIITAAVSGAIHTPTMSPHLPITPQQLIEDIMSVYEAGGAVAHLHVRDPETGQPKADQEIFKEVAAEVKKRCDIVLCMTTGGSLGDTVENRAKVVSTLEPELASLNAGSLNFALFHVVPKYEGQWKYDWERQYLAGTEDFIFPNTFYTIRKFTELMGQYGTKPEFEIYDVGMINNLAYLIDTGKIETPVYLQFVLGILGGIPATVENLVYLVQTARQQIGDFQWSVCAAGRTQLAMTTHALLMGGHARVGLEDNLYLEKGTLAKSSGEQVAKLKRIADELGVETATPEEARQILGLKGLDKVNF</sequence>
<dbReference type="Pfam" id="PF05853">
    <property type="entry name" value="BKACE"/>
    <property type="match status" value="1"/>
</dbReference>
<evidence type="ECO:0000256" key="2">
    <source>
        <dbReference type="ARBA" id="ARBA00022679"/>
    </source>
</evidence>
<accession>A0A5K7Z5D1</accession>
<dbReference type="InterPro" id="IPR008567">
    <property type="entry name" value="BKACE"/>
</dbReference>
<dbReference type="RefSeq" id="WP_155305778.1">
    <property type="nucleotide sequence ID" value="NZ_AP021875.1"/>
</dbReference>
<comment type="cofactor">
    <cofactor evidence="1">
        <name>Zn(2+)</name>
        <dbReference type="ChEBI" id="CHEBI:29105"/>
    </cofactor>
</comment>
<evidence type="ECO:0000256" key="3">
    <source>
        <dbReference type="ARBA" id="ARBA00022723"/>
    </source>
</evidence>
<keyword evidence="2" id="KW-0808">Transferase</keyword>
<name>A0A5K7Z5D1_9BACT</name>
<evidence type="ECO:0000313" key="5">
    <source>
        <dbReference type="EMBL" id="BBO76986.1"/>
    </source>
</evidence>
<dbReference type="PANTHER" id="PTHR37418">
    <property type="entry name" value="3-KETO-5-AMINOHEXANOATE CLEAVAGE ENZYME-RELATED"/>
    <property type="match status" value="1"/>
</dbReference>
<evidence type="ECO:0000313" key="6">
    <source>
        <dbReference type="Proteomes" id="UP000427769"/>
    </source>
</evidence>
<organism evidence="5 6">
    <name type="scientific">Desulfosarcina widdelii</name>
    <dbReference type="NCBI Taxonomy" id="947919"/>
    <lineage>
        <taxon>Bacteria</taxon>
        <taxon>Pseudomonadati</taxon>
        <taxon>Thermodesulfobacteriota</taxon>
        <taxon>Desulfobacteria</taxon>
        <taxon>Desulfobacterales</taxon>
        <taxon>Desulfosarcinaceae</taxon>
        <taxon>Desulfosarcina</taxon>
    </lineage>
</organism>
<proteinExistence type="predicted"/>
<dbReference type="GO" id="GO:0046872">
    <property type="term" value="F:metal ion binding"/>
    <property type="evidence" value="ECO:0007669"/>
    <property type="project" value="UniProtKB-KW"/>
</dbReference>
<gene>
    <name evidence="5" type="ORF">DSCW_44030</name>
</gene>
<dbReference type="InterPro" id="IPR013785">
    <property type="entry name" value="Aldolase_TIM"/>
</dbReference>
<dbReference type="OrthoDB" id="9155960at2"/>
<dbReference type="EMBL" id="AP021875">
    <property type="protein sequence ID" value="BBO76986.1"/>
    <property type="molecule type" value="Genomic_DNA"/>
</dbReference>
<dbReference type="PANTHER" id="PTHR37418:SF2">
    <property type="entry name" value="3-KETO-5-AMINOHEXANOATE CLEAVAGE ENZYME"/>
    <property type="match status" value="1"/>
</dbReference>
<dbReference type="AlphaFoldDB" id="A0A5K7Z5D1"/>
<evidence type="ECO:0000256" key="4">
    <source>
        <dbReference type="ARBA" id="ARBA00022833"/>
    </source>
</evidence>
<keyword evidence="4" id="KW-0862">Zinc</keyword>